<dbReference type="EMBL" id="KV878336">
    <property type="protein sequence ID" value="OJJ51624.1"/>
    <property type="molecule type" value="Genomic_DNA"/>
</dbReference>
<dbReference type="STRING" id="1073090.A0A1L9SWT1"/>
<organism evidence="2 3">
    <name type="scientific">Penicilliopsis zonata CBS 506.65</name>
    <dbReference type="NCBI Taxonomy" id="1073090"/>
    <lineage>
        <taxon>Eukaryota</taxon>
        <taxon>Fungi</taxon>
        <taxon>Dikarya</taxon>
        <taxon>Ascomycota</taxon>
        <taxon>Pezizomycotina</taxon>
        <taxon>Eurotiomycetes</taxon>
        <taxon>Eurotiomycetidae</taxon>
        <taxon>Eurotiales</taxon>
        <taxon>Aspergillaceae</taxon>
        <taxon>Penicilliopsis</taxon>
    </lineage>
</organism>
<name>A0A1L9SWT1_9EURO</name>
<gene>
    <name evidence="2" type="ORF">ASPZODRAFT_127733</name>
</gene>
<accession>A0A1L9SWT1</accession>
<dbReference type="RefSeq" id="XP_022586134.1">
    <property type="nucleotide sequence ID" value="XM_022721829.1"/>
</dbReference>
<reference evidence="3" key="1">
    <citation type="journal article" date="2017" name="Genome Biol.">
        <title>Comparative genomics reveals high biological diversity and specific adaptations in the industrially and medically important fungal genus Aspergillus.</title>
        <authorList>
            <person name="de Vries R.P."/>
            <person name="Riley R."/>
            <person name="Wiebenga A."/>
            <person name="Aguilar-Osorio G."/>
            <person name="Amillis S."/>
            <person name="Uchima C.A."/>
            <person name="Anderluh G."/>
            <person name="Asadollahi M."/>
            <person name="Askin M."/>
            <person name="Barry K."/>
            <person name="Battaglia E."/>
            <person name="Bayram O."/>
            <person name="Benocci T."/>
            <person name="Braus-Stromeyer S.A."/>
            <person name="Caldana C."/>
            <person name="Canovas D."/>
            <person name="Cerqueira G.C."/>
            <person name="Chen F."/>
            <person name="Chen W."/>
            <person name="Choi C."/>
            <person name="Clum A."/>
            <person name="Dos Santos R.A."/>
            <person name="Damasio A.R."/>
            <person name="Diallinas G."/>
            <person name="Emri T."/>
            <person name="Fekete E."/>
            <person name="Flipphi M."/>
            <person name="Freyberg S."/>
            <person name="Gallo A."/>
            <person name="Gournas C."/>
            <person name="Habgood R."/>
            <person name="Hainaut M."/>
            <person name="Harispe M.L."/>
            <person name="Henrissat B."/>
            <person name="Hilden K.S."/>
            <person name="Hope R."/>
            <person name="Hossain A."/>
            <person name="Karabika E."/>
            <person name="Karaffa L."/>
            <person name="Karanyi Z."/>
            <person name="Krasevec N."/>
            <person name="Kuo A."/>
            <person name="Kusch H."/>
            <person name="LaButti K."/>
            <person name="Lagendijk E.L."/>
            <person name="Lapidus A."/>
            <person name="Levasseur A."/>
            <person name="Lindquist E."/>
            <person name="Lipzen A."/>
            <person name="Logrieco A.F."/>
            <person name="MacCabe A."/>
            <person name="Maekelae M.R."/>
            <person name="Malavazi I."/>
            <person name="Melin P."/>
            <person name="Meyer V."/>
            <person name="Mielnichuk N."/>
            <person name="Miskei M."/>
            <person name="Molnar A.P."/>
            <person name="Mule G."/>
            <person name="Ngan C.Y."/>
            <person name="Orejas M."/>
            <person name="Orosz E."/>
            <person name="Ouedraogo J.P."/>
            <person name="Overkamp K.M."/>
            <person name="Park H.-S."/>
            <person name="Perrone G."/>
            <person name="Piumi F."/>
            <person name="Punt P.J."/>
            <person name="Ram A.F."/>
            <person name="Ramon A."/>
            <person name="Rauscher S."/>
            <person name="Record E."/>
            <person name="Riano-Pachon D.M."/>
            <person name="Robert V."/>
            <person name="Roehrig J."/>
            <person name="Ruller R."/>
            <person name="Salamov A."/>
            <person name="Salih N.S."/>
            <person name="Samson R.A."/>
            <person name="Sandor E."/>
            <person name="Sanguinetti M."/>
            <person name="Schuetze T."/>
            <person name="Sepcic K."/>
            <person name="Shelest E."/>
            <person name="Sherlock G."/>
            <person name="Sophianopoulou V."/>
            <person name="Squina F.M."/>
            <person name="Sun H."/>
            <person name="Susca A."/>
            <person name="Todd R.B."/>
            <person name="Tsang A."/>
            <person name="Unkles S.E."/>
            <person name="van de Wiele N."/>
            <person name="van Rossen-Uffink D."/>
            <person name="Oliveira J.V."/>
            <person name="Vesth T.C."/>
            <person name="Visser J."/>
            <person name="Yu J.-H."/>
            <person name="Zhou M."/>
            <person name="Andersen M.R."/>
            <person name="Archer D.B."/>
            <person name="Baker S.E."/>
            <person name="Benoit I."/>
            <person name="Brakhage A.A."/>
            <person name="Braus G.H."/>
            <person name="Fischer R."/>
            <person name="Frisvad J.C."/>
            <person name="Goldman G.H."/>
            <person name="Houbraken J."/>
            <person name="Oakley B."/>
            <person name="Pocsi I."/>
            <person name="Scazzocchio C."/>
            <person name="Seiboth B."/>
            <person name="vanKuyk P.A."/>
            <person name="Wortman J."/>
            <person name="Dyer P.S."/>
            <person name="Grigoriev I.V."/>
        </authorList>
    </citation>
    <scope>NUCLEOTIDE SEQUENCE [LARGE SCALE GENOMIC DNA]</scope>
    <source>
        <strain evidence="3">CBS 506.65</strain>
    </source>
</reference>
<sequence>MFALPHMPIQSSPLAPREPLLPLQGNVPSFPLFAMDGANNKNNNPPSSPDHTARTFTFASPSPSPSPSRSSPSFTSSRSKSSPSFAHRYAEQISNPLNNISRNTRTGRQCASSSSSSSASPSARDKRREIFLNRVRQDRTADRFEARGEQIMRMEYMAEQRQWGESMRRYADRYGRLLEEEEEEEVTSEDMQQDMQDDMLPNPEDIYEMHPSNDTYGDEEYDGIFMEMVDQGPSSQGMDMSVD</sequence>
<feature type="compositionally biased region" description="Polar residues" evidence="1">
    <location>
        <begin position="92"/>
        <end position="110"/>
    </location>
</feature>
<feature type="compositionally biased region" description="Low complexity" evidence="1">
    <location>
        <begin position="54"/>
        <end position="84"/>
    </location>
</feature>
<feature type="compositionally biased region" description="Low complexity" evidence="1">
    <location>
        <begin position="111"/>
        <end position="122"/>
    </location>
</feature>
<evidence type="ECO:0000313" key="2">
    <source>
        <dbReference type="EMBL" id="OJJ51624.1"/>
    </source>
</evidence>
<dbReference type="GeneID" id="34608294"/>
<evidence type="ECO:0000256" key="1">
    <source>
        <dbReference type="SAM" id="MobiDB-lite"/>
    </source>
</evidence>
<keyword evidence="3" id="KW-1185">Reference proteome</keyword>
<feature type="compositionally biased region" description="Acidic residues" evidence="1">
    <location>
        <begin position="180"/>
        <end position="197"/>
    </location>
</feature>
<feature type="region of interest" description="Disordered" evidence="1">
    <location>
        <begin position="180"/>
        <end position="219"/>
    </location>
</feature>
<dbReference type="AlphaFoldDB" id="A0A1L9SWT1"/>
<dbReference type="OrthoDB" id="5279705at2759"/>
<dbReference type="Proteomes" id="UP000184188">
    <property type="component" value="Unassembled WGS sequence"/>
</dbReference>
<feature type="region of interest" description="Disordered" evidence="1">
    <location>
        <begin position="1"/>
        <end position="129"/>
    </location>
</feature>
<dbReference type="VEuPathDB" id="FungiDB:ASPZODRAFT_127733"/>
<proteinExistence type="predicted"/>
<evidence type="ECO:0000313" key="3">
    <source>
        <dbReference type="Proteomes" id="UP000184188"/>
    </source>
</evidence>
<protein>
    <submittedName>
        <fullName evidence="2">Uncharacterized protein</fullName>
    </submittedName>
</protein>